<dbReference type="InterPro" id="IPR036397">
    <property type="entry name" value="RNaseH_sf"/>
</dbReference>
<evidence type="ECO:0000313" key="11">
    <source>
        <dbReference type="EMBL" id="KAL0456229.1"/>
    </source>
</evidence>
<dbReference type="SUPFAM" id="SSF53098">
    <property type="entry name" value="Ribonuclease H-like"/>
    <property type="match status" value="1"/>
</dbReference>
<evidence type="ECO:0000259" key="8">
    <source>
        <dbReference type="Pfam" id="PF00078"/>
    </source>
</evidence>
<dbReference type="InterPro" id="IPR043128">
    <property type="entry name" value="Rev_trsase/Diguanyl_cyclase"/>
</dbReference>
<gene>
    <name evidence="11" type="ORF">Slati_0962100</name>
</gene>
<dbReference type="EMBL" id="JACGWN010000003">
    <property type="protein sequence ID" value="KAL0456229.1"/>
    <property type="molecule type" value="Genomic_DNA"/>
</dbReference>
<keyword evidence="6" id="KW-0695">RNA-directed DNA polymerase</keyword>
<dbReference type="GO" id="GO:0004523">
    <property type="term" value="F:RNA-DNA hybrid ribonuclease activity"/>
    <property type="evidence" value="ECO:0007669"/>
    <property type="project" value="InterPro"/>
</dbReference>
<feature type="domain" description="RNase H type-1" evidence="9">
    <location>
        <begin position="295"/>
        <end position="388"/>
    </location>
</feature>
<dbReference type="SUPFAM" id="SSF56672">
    <property type="entry name" value="DNA/RNA polymerases"/>
    <property type="match status" value="1"/>
</dbReference>
<proteinExistence type="predicted"/>
<evidence type="ECO:0000256" key="4">
    <source>
        <dbReference type="ARBA" id="ARBA00022759"/>
    </source>
</evidence>
<evidence type="ECO:0000256" key="3">
    <source>
        <dbReference type="ARBA" id="ARBA00022722"/>
    </source>
</evidence>
<dbReference type="Gene3D" id="3.10.10.10">
    <property type="entry name" value="HIV Type 1 Reverse Transcriptase, subunit A, domain 1"/>
    <property type="match status" value="1"/>
</dbReference>
<keyword evidence="4" id="KW-0255">Endonuclease</keyword>
<protein>
    <submittedName>
        <fullName evidence="11">Uncharacterized protein</fullName>
    </submittedName>
</protein>
<keyword evidence="3" id="KW-0540">Nuclease</keyword>
<dbReference type="GO" id="GO:0003676">
    <property type="term" value="F:nucleic acid binding"/>
    <property type="evidence" value="ECO:0007669"/>
    <property type="project" value="InterPro"/>
</dbReference>
<dbReference type="InterPro" id="IPR012337">
    <property type="entry name" value="RNaseH-like_sf"/>
</dbReference>
<evidence type="ECO:0000259" key="10">
    <source>
        <dbReference type="Pfam" id="PF17917"/>
    </source>
</evidence>
<evidence type="ECO:0000256" key="7">
    <source>
        <dbReference type="SAM" id="MobiDB-lite"/>
    </source>
</evidence>
<feature type="domain" description="Reverse transcriptase" evidence="8">
    <location>
        <begin position="3"/>
        <end position="151"/>
    </location>
</feature>
<feature type="domain" description="Reverse transcriptase RNase H-like" evidence="10">
    <location>
        <begin position="218"/>
        <end position="269"/>
    </location>
</feature>
<evidence type="ECO:0000256" key="1">
    <source>
        <dbReference type="ARBA" id="ARBA00022679"/>
    </source>
</evidence>
<dbReference type="InterPro" id="IPR002156">
    <property type="entry name" value="RNaseH_domain"/>
</dbReference>
<dbReference type="Gene3D" id="3.30.420.10">
    <property type="entry name" value="Ribonuclease H-like superfamily/Ribonuclease H"/>
    <property type="match status" value="1"/>
</dbReference>
<evidence type="ECO:0000256" key="6">
    <source>
        <dbReference type="ARBA" id="ARBA00022918"/>
    </source>
</evidence>
<feature type="compositionally biased region" description="Basic and acidic residues" evidence="7">
    <location>
        <begin position="426"/>
        <end position="440"/>
    </location>
</feature>
<keyword evidence="2" id="KW-0548">Nucleotidyltransferase</keyword>
<dbReference type="Pfam" id="PF00078">
    <property type="entry name" value="RVT_1"/>
    <property type="match status" value="1"/>
</dbReference>
<dbReference type="Pfam" id="PF17917">
    <property type="entry name" value="RT_RNaseH"/>
    <property type="match status" value="1"/>
</dbReference>
<evidence type="ECO:0000259" key="9">
    <source>
        <dbReference type="Pfam" id="PF13456"/>
    </source>
</evidence>
<evidence type="ECO:0000256" key="5">
    <source>
        <dbReference type="ARBA" id="ARBA00022801"/>
    </source>
</evidence>
<evidence type="ECO:0000256" key="2">
    <source>
        <dbReference type="ARBA" id="ARBA00022695"/>
    </source>
</evidence>
<dbReference type="PANTHER" id="PTHR24559:SF430">
    <property type="entry name" value="RNA-DIRECTED DNA POLYMERASE"/>
    <property type="match status" value="1"/>
</dbReference>
<organism evidence="11">
    <name type="scientific">Sesamum latifolium</name>
    <dbReference type="NCBI Taxonomy" id="2727402"/>
    <lineage>
        <taxon>Eukaryota</taxon>
        <taxon>Viridiplantae</taxon>
        <taxon>Streptophyta</taxon>
        <taxon>Embryophyta</taxon>
        <taxon>Tracheophyta</taxon>
        <taxon>Spermatophyta</taxon>
        <taxon>Magnoliopsida</taxon>
        <taxon>eudicotyledons</taxon>
        <taxon>Gunneridae</taxon>
        <taxon>Pentapetalae</taxon>
        <taxon>asterids</taxon>
        <taxon>lamiids</taxon>
        <taxon>Lamiales</taxon>
        <taxon>Pedaliaceae</taxon>
        <taxon>Sesamum</taxon>
    </lineage>
</organism>
<accession>A0AAW2XPZ2</accession>
<dbReference type="InterPro" id="IPR053134">
    <property type="entry name" value="RNA-dir_DNA_polymerase"/>
</dbReference>
<reference evidence="11" key="1">
    <citation type="submission" date="2020-06" db="EMBL/GenBank/DDBJ databases">
        <authorList>
            <person name="Li T."/>
            <person name="Hu X."/>
            <person name="Zhang T."/>
            <person name="Song X."/>
            <person name="Zhang H."/>
            <person name="Dai N."/>
            <person name="Sheng W."/>
            <person name="Hou X."/>
            <person name="Wei L."/>
        </authorList>
    </citation>
    <scope>NUCLEOTIDE SEQUENCE</scope>
    <source>
        <strain evidence="11">KEN1</strain>
        <tissue evidence="11">Leaf</tissue>
    </source>
</reference>
<feature type="region of interest" description="Disordered" evidence="7">
    <location>
        <begin position="419"/>
        <end position="440"/>
    </location>
</feature>
<dbReference type="Gene3D" id="3.30.70.270">
    <property type="match status" value="2"/>
</dbReference>
<dbReference type="CDD" id="cd01647">
    <property type="entry name" value="RT_LTR"/>
    <property type="match status" value="1"/>
</dbReference>
<dbReference type="AlphaFoldDB" id="A0AAW2XPZ2"/>
<dbReference type="Pfam" id="PF13456">
    <property type="entry name" value="RVT_3"/>
    <property type="match status" value="1"/>
</dbReference>
<dbReference type="GO" id="GO:0003964">
    <property type="term" value="F:RNA-directed DNA polymerase activity"/>
    <property type="evidence" value="ECO:0007669"/>
    <property type="project" value="UniProtKB-KW"/>
</dbReference>
<reference evidence="11" key="2">
    <citation type="journal article" date="2024" name="Plant">
        <title>Genomic evolution and insights into agronomic trait innovations of Sesamum species.</title>
        <authorList>
            <person name="Miao H."/>
            <person name="Wang L."/>
            <person name="Qu L."/>
            <person name="Liu H."/>
            <person name="Sun Y."/>
            <person name="Le M."/>
            <person name="Wang Q."/>
            <person name="Wei S."/>
            <person name="Zheng Y."/>
            <person name="Lin W."/>
            <person name="Duan Y."/>
            <person name="Cao H."/>
            <person name="Xiong S."/>
            <person name="Wang X."/>
            <person name="Wei L."/>
            <person name="Li C."/>
            <person name="Ma Q."/>
            <person name="Ju M."/>
            <person name="Zhao R."/>
            <person name="Li G."/>
            <person name="Mu C."/>
            <person name="Tian Q."/>
            <person name="Mei H."/>
            <person name="Zhang T."/>
            <person name="Gao T."/>
            <person name="Zhang H."/>
        </authorList>
    </citation>
    <scope>NUCLEOTIDE SEQUENCE</scope>
    <source>
        <strain evidence="11">KEN1</strain>
    </source>
</reference>
<dbReference type="PANTHER" id="PTHR24559">
    <property type="entry name" value="TRANSPOSON TY3-I GAG-POL POLYPROTEIN"/>
    <property type="match status" value="1"/>
</dbReference>
<keyword evidence="1" id="KW-0808">Transferase</keyword>
<comment type="caution">
    <text evidence="11">The sequence shown here is derived from an EMBL/GenBank/DDBJ whole genome shotgun (WGS) entry which is preliminary data.</text>
</comment>
<dbReference type="InterPro" id="IPR041373">
    <property type="entry name" value="RT_RNaseH"/>
</dbReference>
<dbReference type="InterPro" id="IPR043502">
    <property type="entry name" value="DNA/RNA_pol_sf"/>
</dbReference>
<name>A0AAW2XPZ2_9LAMI</name>
<keyword evidence="5" id="KW-0378">Hydrolase</keyword>
<dbReference type="InterPro" id="IPR000477">
    <property type="entry name" value="RT_dom"/>
</dbReference>
<sequence>MCIHFRDLNKACPKDFYPLPRIDQLVDSTSGCELLSMMDASQGYHQIMLALEDHKRVSFITSAGTFCYVAMPFILKNVGATYQRIVDKIFRPQIKRNVEVYVDDMLVKSKEARSHVTDLEETFSILRKYRLKLNPGKRMFGVRGGRFLGFMVTQRGIKANPLKIKAILDMKAPTNINKVQRLIGRIVALSRFISKVVEKSFPFFKVLRKQRTSSGGDTLYLYLSATSQAVSSVLIREDEGKQMPIYYVSTVLNGSESRYTSIEKMALAFAPGKVGRGIKNIFGGHFQDEKMVYHVDGSSTTQGSGADVVISSPQGEDLEFAVKFDFEASNNEAEYEALVIDMKMAHEVGARHLIAYSDSQLIVKKLIQIPREENIKADCLSKLSSTLEDCRTRHITIQYLPKPRAPLTIQAISSTEDWETPVSNGWKRDASPTTDGKRPDSKLEPFVSYYREGSSTKNLIHTLYFDVCPNKKGYTSLKKFIASVVDHMWEYGFWLTKLCGQHTSGPP</sequence>